<proteinExistence type="predicted"/>
<reference evidence="1 2" key="1">
    <citation type="submission" date="2017-11" db="EMBL/GenBank/DDBJ databases">
        <title>Draft genome sequences of strains TRE 1, TRE D, TRE H and TRI 7, isolated from tamarins, belonging to four potential novel Bifidobacterium species.</title>
        <authorList>
            <person name="Mattarelli P."/>
            <person name="Modesto M."/>
            <person name="Bonetti A."/>
            <person name="Puglisi E."/>
            <person name="Morelli L."/>
        </authorList>
    </citation>
    <scope>NUCLEOTIDE SEQUENCE [LARGE SCALE GENOMIC DNA]</scope>
    <source>
        <strain evidence="2">TRED</strain>
    </source>
</reference>
<protein>
    <recommendedName>
        <fullName evidence="3">Restriction alleviation protein, Lar family</fullName>
    </recommendedName>
</protein>
<name>A0A2M9HT42_9BIFI</name>
<evidence type="ECO:0000313" key="1">
    <source>
        <dbReference type="EMBL" id="PJM79975.1"/>
    </source>
</evidence>
<dbReference type="EMBL" id="PGLQ01000001">
    <property type="protein sequence ID" value="PJM79975.1"/>
    <property type="molecule type" value="Genomic_DNA"/>
</dbReference>
<keyword evidence="2" id="KW-1185">Reference proteome</keyword>
<evidence type="ECO:0008006" key="3">
    <source>
        <dbReference type="Google" id="ProtNLM"/>
    </source>
</evidence>
<organism evidence="1 2">
    <name type="scientific">Bifidobacterium scaligerum</name>
    <dbReference type="NCBI Taxonomy" id="2052656"/>
    <lineage>
        <taxon>Bacteria</taxon>
        <taxon>Bacillati</taxon>
        <taxon>Actinomycetota</taxon>
        <taxon>Actinomycetes</taxon>
        <taxon>Bifidobacteriales</taxon>
        <taxon>Bifidobacteriaceae</taxon>
        <taxon>Bifidobacterium</taxon>
    </lineage>
</organism>
<sequence length="106" mass="12276">MFNNNFAYNERTAIELWNRNVESERKVISSPLEECPQCHCLPKVMKNNKSGEAFLRCPKCGHYSSGKDPIKTKSIWNTWCQRCLENRTKAEQQAEQLKRIIGGGKE</sequence>
<accession>A0A2M9HT42</accession>
<dbReference type="Proteomes" id="UP000228755">
    <property type="component" value="Unassembled WGS sequence"/>
</dbReference>
<dbReference type="AlphaFoldDB" id="A0A2M9HT42"/>
<evidence type="ECO:0000313" key="2">
    <source>
        <dbReference type="Proteomes" id="UP000228755"/>
    </source>
</evidence>
<gene>
    <name evidence="1" type="ORF">CUU80_02240</name>
</gene>
<comment type="caution">
    <text evidence="1">The sequence shown here is derived from an EMBL/GenBank/DDBJ whole genome shotgun (WGS) entry which is preliminary data.</text>
</comment>